<reference evidence="12 13" key="1">
    <citation type="submission" date="2023-04" db="EMBL/GenBank/DDBJ databases">
        <title>Genome sequence of Halobacillus naozhouensis KACC 21980.</title>
        <authorList>
            <person name="Kim S."/>
            <person name="Heo J."/>
            <person name="Kwon S.-W."/>
        </authorList>
    </citation>
    <scope>NUCLEOTIDE SEQUENCE [LARGE SCALE GENOMIC DNA]</scope>
    <source>
        <strain evidence="12 13">KCTC 13234</strain>
    </source>
</reference>
<keyword evidence="6 8" id="KW-0326">Glycosidase</keyword>
<evidence type="ECO:0000313" key="12">
    <source>
        <dbReference type="EMBL" id="WFT73964.1"/>
    </source>
</evidence>
<dbReference type="InterPro" id="IPR051214">
    <property type="entry name" value="GH32_Enzymes"/>
</dbReference>
<accession>A0ABY8IUZ5</accession>
<dbReference type="EC" id="3.2.1.26" evidence="3 8"/>
<dbReference type="Gene3D" id="2.60.120.560">
    <property type="entry name" value="Exo-inulinase, domain 1"/>
    <property type="match status" value="1"/>
</dbReference>
<comment type="function">
    <text evidence="9">Enables the bacterium to metabolize sucrose as a sole carbon source.</text>
</comment>
<evidence type="ECO:0000256" key="9">
    <source>
        <dbReference type="RuleBase" id="RU365015"/>
    </source>
</evidence>
<gene>
    <name evidence="12" type="ORF">P9989_16545</name>
</gene>
<dbReference type="InterPro" id="IPR001362">
    <property type="entry name" value="Glyco_hydro_32"/>
</dbReference>
<feature type="domain" description="Glycosyl hydrolase family 32 N-terminal" evidence="10">
    <location>
        <begin position="32"/>
        <end position="337"/>
    </location>
</feature>
<keyword evidence="5 8" id="KW-0378">Hydrolase</keyword>
<dbReference type="Pfam" id="PF08244">
    <property type="entry name" value="Glyco_hydro_32C"/>
    <property type="match status" value="1"/>
</dbReference>
<protein>
    <recommendedName>
        <fullName evidence="4 8">Sucrose-6-phosphate hydrolase</fullName>
        <ecNumber evidence="3 8">3.2.1.26</ecNumber>
    </recommendedName>
    <alternativeName>
        <fullName evidence="7 9">Invertase</fullName>
    </alternativeName>
</protein>
<comment type="similarity">
    <text evidence="2 8">Belongs to the glycosyl hydrolase 32 family.</text>
</comment>
<dbReference type="EMBL" id="CP121671">
    <property type="protein sequence ID" value="WFT73964.1"/>
    <property type="molecule type" value="Genomic_DNA"/>
</dbReference>
<dbReference type="CDD" id="cd18623">
    <property type="entry name" value="GH32_ScrB-like"/>
    <property type="match status" value="1"/>
</dbReference>
<keyword evidence="9" id="KW-0119">Carbohydrate metabolism</keyword>
<evidence type="ECO:0000256" key="6">
    <source>
        <dbReference type="ARBA" id="ARBA00023295"/>
    </source>
</evidence>
<evidence type="ECO:0000256" key="5">
    <source>
        <dbReference type="ARBA" id="ARBA00022801"/>
    </source>
</evidence>
<comment type="subcellular location">
    <subcellularLocation>
        <location evidence="9">Cytoplasm</location>
    </subcellularLocation>
</comment>
<evidence type="ECO:0000256" key="4">
    <source>
        <dbReference type="ARBA" id="ARBA00019623"/>
    </source>
</evidence>
<feature type="domain" description="Glycosyl hydrolase family 32 C-terminal" evidence="11">
    <location>
        <begin position="410"/>
        <end position="468"/>
    </location>
</feature>
<evidence type="ECO:0000259" key="11">
    <source>
        <dbReference type="Pfam" id="PF08244"/>
    </source>
</evidence>
<organism evidence="12 13">
    <name type="scientific">Halobacillus naozhouensis</name>
    <dbReference type="NCBI Taxonomy" id="554880"/>
    <lineage>
        <taxon>Bacteria</taxon>
        <taxon>Bacillati</taxon>
        <taxon>Bacillota</taxon>
        <taxon>Bacilli</taxon>
        <taxon>Bacillales</taxon>
        <taxon>Bacillaceae</taxon>
        <taxon>Halobacillus</taxon>
    </lineage>
</organism>
<dbReference type="InterPro" id="IPR013189">
    <property type="entry name" value="Glyco_hydro_32_C"/>
</dbReference>
<dbReference type="Gene3D" id="2.115.10.20">
    <property type="entry name" value="Glycosyl hydrolase domain, family 43"/>
    <property type="match status" value="1"/>
</dbReference>
<dbReference type="InterPro" id="IPR023296">
    <property type="entry name" value="Glyco_hydro_beta-prop_sf"/>
</dbReference>
<proteinExistence type="inferred from homology"/>
<dbReference type="SUPFAM" id="SSF49899">
    <property type="entry name" value="Concanavalin A-like lectins/glucanases"/>
    <property type="match status" value="1"/>
</dbReference>
<dbReference type="Pfam" id="PF00251">
    <property type="entry name" value="Glyco_hydro_32N"/>
    <property type="match status" value="1"/>
</dbReference>
<dbReference type="Proteomes" id="UP001221597">
    <property type="component" value="Chromosome"/>
</dbReference>
<dbReference type="InterPro" id="IPR013320">
    <property type="entry name" value="ConA-like_dom_sf"/>
</dbReference>
<keyword evidence="13" id="KW-1185">Reference proteome</keyword>
<dbReference type="RefSeq" id="WP_283075969.1">
    <property type="nucleotide sequence ID" value="NZ_CP121671.1"/>
</dbReference>
<dbReference type="SMART" id="SM00640">
    <property type="entry name" value="Glyco_32"/>
    <property type="match status" value="1"/>
</dbReference>
<dbReference type="PANTHER" id="PTHR43101">
    <property type="entry name" value="BETA-FRUCTOSIDASE"/>
    <property type="match status" value="1"/>
</dbReference>
<dbReference type="PROSITE" id="PS00609">
    <property type="entry name" value="GLYCOSYL_HYDROL_F32"/>
    <property type="match status" value="1"/>
</dbReference>
<evidence type="ECO:0000256" key="7">
    <source>
        <dbReference type="ARBA" id="ARBA00033367"/>
    </source>
</evidence>
<evidence type="ECO:0000256" key="3">
    <source>
        <dbReference type="ARBA" id="ARBA00012758"/>
    </source>
</evidence>
<dbReference type="NCBIfam" id="TIGR01322">
    <property type="entry name" value="scrB_fam"/>
    <property type="match status" value="1"/>
</dbReference>
<dbReference type="InterPro" id="IPR006232">
    <property type="entry name" value="Suc6P_hydrolase"/>
</dbReference>
<comment type="catalytic activity">
    <reaction evidence="8">
        <text>Hydrolysis of terminal non-reducing beta-D-fructofuranoside residues in beta-D-fructofuranosides.</text>
        <dbReference type="EC" id="3.2.1.26"/>
    </reaction>
</comment>
<dbReference type="InterPro" id="IPR013148">
    <property type="entry name" value="Glyco_hydro_32_N"/>
</dbReference>
<evidence type="ECO:0000256" key="1">
    <source>
        <dbReference type="ARBA" id="ARBA00004914"/>
    </source>
</evidence>
<dbReference type="InterPro" id="IPR018053">
    <property type="entry name" value="Glyco_hydro_32_AS"/>
</dbReference>
<evidence type="ECO:0000313" key="13">
    <source>
        <dbReference type="Proteomes" id="UP001221597"/>
    </source>
</evidence>
<name>A0ABY8IUZ5_9BACI</name>
<evidence type="ECO:0000256" key="2">
    <source>
        <dbReference type="ARBA" id="ARBA00009902"/>
    </source>
</evidence>
<comment type="pathway">
    <text evidence="1 9">Glycan biosynthesis; sucrose metabolism.</text>
</comment>
<dbReference type="PANTHER" id="PTHR43101:SF1">
    <property type="entry name" value="BETA-FRUCTOSIDASE"/>
    <property type="match status" value="1"/>
</dbReference>
<dbReference type="SUPFAM" id="SSF75005">
    <property type="entry name" value="Arabinanase/levansucrase/invertase"/>
    <property type="match status" value="1"/>
</dbReference>
<evidence type="ECO:0000256" key="8">
    <source>
        <dbReference type="RuleBase" id="RU362110"/>
    </source>
</evidence>
<keyword evidence="9" id="KW-0963">Cytoplasm</keyword>
<dbReference type="GO" id="GO:0004564">
    <property type="term" value="F:beta-fructofuranosidase activity"/>
    <property type="evidence" value="ECO:0007669"/>
    <property type="project" value="UniProtKB-EC"/>
</dbReference>
<evidence type="ECO:0000259" key="10">
    <source>
        <dbReference type="Pfam" id="PF00251"/>
    </source>
</evidence>
<sequence length="476" mass="55095">MSNDRRLREQADTAIETHQEIVKQDPYRQAFHMSPPVGLLNDPNGWIQWKGTYHLYFQWMPFHTGHGAKFWGHFSSDNLVEWKLEPTALTPSDWFDQSGCYSGSAIDYDGKMKIYYTGNVKDENGQRETYQCSAESVNGIEFVKNGVEIELPQGYTPHFRDPKVWKHGDHWYMVIGAQTEDLYGCVVLFESEDAKEWGFRGELSHSAGKEFGYLGYMWECPDLFTLNGQDVLLFSPQGVEADGINYNNLYQTGYVVGKLDYQQAQFQHNRFEELDRGFEFYAPQTTCDDKGRRLLVGWMGCPDQEEKAQPTHRYHWVHCMTIPRELSLENDKLIQRPVTELTDLRTVQRYDEQVAEKGIFELDRVSEMQIDGPIEEVNLLNYARLVYERDSGLLTLLRPALNGTVESRSCRLPQGVNQLQLYIDRSSVEIFVNDGEEVFTSRMFADTEARTVEVKIEVSTTANVKVWSLRDDVIHF</sequence>